<keyword evidence="2" id="KW-1185">Reference proteome</keyword>
<evidence type="ECO:0000313" key="2">
    <source>
        <dbReference type="Proteomes" id="UP001219605"/>
    </source>
</evidence>
<gene>
    <name evidence="1" type="ORF">PVK37_12535</name>
</gene>
<sequence length="210" mass="22978">MVAGIELAIDVPSAGWWAAVTGLVLIAARHGRPADKPILDRTSTRAAFTKLTGEQVRAAVVALGIGVKDPGQIKFPPPGIHKDGPGWLARFDLPGAIVATSLLEKRDNLAAALRLPVDQVWPEVGPDHPGQVDLWVGYQPSSKMGQPRWALAADNARTSVFEPQPLHRRPAAAHLHRVVRAELPHRWPARLREELRRAHAPHDCHARPDR</sequence>
<reference evidence="1 2" key="1">
    <citation type="submission" date="2023-02" db="EMBL/GenBank/DDBJ databases">
        <authorList>
            <person name="Mo P."/>
        </authorList>
    </citation>
    <scope>NUCLEOTIDE SEQUENCE [LARGE SCALE GENOMIC DNA]</scope>
    <source>
        <strain evidence="1 2">HUAS 3</strain>
    </source>
</reference>
<dbReference type="Proteomes" id="UP001219605">
    <property type="component" value="Chromosome"/>
</dbReference>
<evidence type="ECO:0000313" key="1">
    <source>
        <dbReference type="EMBL" id="WDZ87161.1"/>
    </source>
</evidence>
<proteinExistence type="predicted"/>
<dbReference type="RefSeq" id="WP_275034056.1">
    <property type="nucleotide sequence ID" value="NZ_CP118615.1"/>
</dbReference>
<dbReference type="EMBL" id="CP118615">
    <property type="protein sequence ID" value="WDZ87161.1"/>
    <property type="molecule type" value="Genomic_DNA"/>
</dbReference>
<organism evidence="1 2">
    <name type="scientific">Micromonospora cathayae</name>
    <dbReference type="NCBI Taxonomy" id="3028804"/>
    <lineage>
        <taxon>Bacteria</taxon>
        <taxon>Bacillati</taxon>
        <taxon>Actinomycetota</taxon>
        <taxon>Actinomycetes</taxon>
        <taxon>Micromonosporales</taxon>
        <taxon>Micromonosporaceae</taxon>
        <taxon>Micromonospora</taxon>
    </lineage>
</organism>
<accession>A0ABY7ZXP1</accession>
<name>A0ABY7ZXP1_9ACTN</name>
<protein>
    <submittedName>
        <fullName evidence="1">Uncharacterized protein</fullName>
    </submittedName>
</protein>